<proteinExistence type="predicted"/>
<gene>
    <name evidence="2" type="ORF">ENUP19_0083G0077</name>
</gene>
<accession>A0ABQ0DFS6</accession>
<sequence length="74" mass="9288">MEEMKTIEKQEETNIEEEQEINTTIYINCYFNKNKYDELINCINEESENKEDIQKEKYKRRYCISKYQENKYIR</sequence>
<dbReference type="Proteomes" id="UP001628156">
    <property type="component" value="Unassembled WGS sequence"/>
</dbReference>
<evidence type="ECO:0000313" key="2">
    <source>
        <dbReference type="EMBL" id="GAB1221701.1"/>
    </source>
</evidence>
<comment type="caution">
    <text evidence="2">The sequence shown here is derived from an EMBL/GenBank/DDBJ whole genome shotgun (WGS) entry which is preliminary data.</text>
</comment>
<reference evidence="2 3" key="1">
    <citation type="journal article" date="2019" name="PLoS Negl. Trop. Dis.">
        <title>Whole genome sequencing of Entamoeba nuttalli reveals mammalian host-related molecular signatures and a novel octapeptide-repeat surface protein.</title>
        <authorList>
            <person name="Tanaka M."/>
            <person name="Makiuchi T."/>
            <person name="Komiyama T."/>
            <person name="Shiina T."/>
            <person name="Osaki K."/>
            <person name="Tachibana H."/>
        </authorList>
    </citation>
    <scope>NUCLEOTIDE SEQUENCE [LARGE SCALE GENOMIC DNA]</scope>
    <source>
        <strain evidence="2 3">P19-061405</strain>
    </source>
</reference>
<dbReference type="EMBL" id="BAAFRS010000083">
    <property type="protein sequence ID" value="GAB1221701.1"/>
    <property type="molecule type" value="Genomic_DNA"/>
</dbReference>
<name>A0ABQ0DFS6_9EUKA</name>
<feature type="coiled-coil region" evidence="1">
    <location>
        <begin position="1"/>
        <end position="56"/>
    </location>
</feature>
<evidence type="ECO:0000256" key="1">
    <source>
        <dbReference type="SAM" id="Coils"/>
    </source>
</evidence>
<evidence type="ECO:0000313" key="3">
    <source>
        <dbReference type="Proteomes" id="UP001628156"/>
    </source>
</evidence>
<organism evidence="2 3">
    <name type="scientific">Entamoeba nuttalli</name>
    <dbReference type="NCBI Taxonomy" id="412467"/>
    <lineage>
        <taxon>Eukaryota</taxon>
        <taxon>Amoebozoa</taxon>
        <taxon>Evosea</taxon>
        <taxon>Archamoebae</taxon>
        <taxon>Mastigamoebida</taxon>
        <taxon>Entamoebidae</taxon>
        <taxon>Entamoeba</taxon>
    </lineage>
</organism>
<keyword evidence="3" id="KW-1185">Reference proteome</keyword>
<keyword evidence="1" id="KW-0175">Coiled coil</keyword>
<protein>
    <submittedName>
        <fullName evidence="2">Uncharacterized protein</fullName>
    </submittedName>
</protein>